<comment type="similarity">
    <text evidence="2">Belongs to the major facilitator superfamily.</text>
</comment>
<dbReference type="GO" id="GO:0005886">
    <property type="term" value="C:plasma membrane"/>
    <property type="evidence" value="ECO:0007669"/>
    <property type="project" value="TreeGrafter"/>
</dbReference>
<keyword evidence="10" id="KW-1185">Reference proteome</keyword>
<feature type="transmembrane region" description="Helical" evidence="8">
    <location>
        <begin position="482"/>
        <end position="504"/>
    </location>
</feature>
<gene>
    <name evidence="9" type="ORF">CLIB1423_06S04654</name>
</gene>
<dbReference type="PANTHER" id="PTHR23501:SF107">
    <property type="entry name" value="TRANSPORTER, PUTATIVE (AFU_ORTHOLOGUE AFUA_7G04730)-RELATED"/>
    <property type="match status" value="1"/>
</dbReference>
<dbReference type="AlphaFoldDB" id="A0A9P0VXU6"/>
<organism evidence="9 10">
    <name type="scientific">[Candida] railenensis</name>
    <dbReference type="NCBI Taxonomy" id="45579"/>
    <lineage>
        <taxon>Eukaryota</taxon>
        <taxon>Fungi</taxon>
        <taxon>Dikarya</taxon>
        <taxon>Ascomycota</taxon>
        <taxon>Saccharomycotina</taxon>
        <taxon>Pichiomycetes</taxon>
        <taxon>Debaryomycetaceae</taxon>
        <taxon>Kurtzmaniella</taxon>
    </lineage>
</organism>
<feature type="region of interest" description="Disordered" evidence="7">
    <location>
        <begin position="18"/>
        <end position="43"/>
    </location>
</feature>
<feature type="transmembrane region" description="Helical" evidence="8">
    <location>
        <begin position="272"/>
        <end position="298"/>
    </location>
</feature>
<accession>A0A9P0VXU6</accession>
<keyword evidence="3" id="KW-0813">Transport</keyword>
<keyword evidence="6 8" id="KW-0472">Membrane</keyword>
<dbReference type="InterPro" id="IPR011701">
    <property type="entry name" value="MFS"/>
</dbReference>
<evidence type="ECO:0000313" key="9">
    <source>
        <dbReference type="EMBL" id="CAH2352360.1"/>
    </source>
</evidence>
<reference evidence="9" key="1">
    <citation type="submission" date="2022-03" db="EMBL/GenBank/DDBJ databases">
        <authorList>
            <person name="Legras J.-L."/>
            <person name="Devillers H."/>
            <person name="Grondin C."/>
        </authorList>
    </citation>
    <scope>NUCLEOTIDE SEQUENCE</scope>
    <source>
        <strain evidence="9">CLIB 1423</strain>
    </source>
</reference>
<protein>
    <submittedName>
        <fullName evidence="9">Siderophore iron transporter Arn1p</fullName>
    </submittedName>
</protein>
<keyword evidence="5 8" id="KW-1133">Transmembrane helix</keyword>
<evidence type="ECO:0000256" key="4">
    <source>
        <dbReference type="ARBA" id="ARBA00022692"/>
    </source>
</evidence>
<dbReference type="InterPro" id="IPR036259">
    <property type="entry name" value="MFS_trans_sf"/>
</dbReference>
<evidence type="ECO:0000256" key="6">
    <source>
        <dbReference type="ARBA" id="ARBA00023136"/>
    </source>
</evidence>
<feature type="transmembrane region" description="Helical" evidence="8">
    <location>
        <begin position="350"/>
        <end position="372"/>
    </location>
</feature>
<feature type="transmembrane region" description="Helical" evidence="8">
    <location>
        <begin position="392"/>
        <end position="409"/>
    </location>
</feature>
<comment type="subcellular location">
    <subcellularLocation>
        <location evidence="1">Membrane</location>
        <topology evidence="1">Multi-pass membrane protein</topology>
    </subcellularLocation>
</comment>
<name>A0A9P0VXU6_9ASCO</name>
<dbReference type="SUPFAM" id="SSF103473">
    <property type="entry name" value="MFS general substrate transporter"/>
    <property type="match status" value="2"/>
</dbReference>
<feature type="transmembrane region" description="Helical" evidence="8">
    <location>
        <begin position="71"/>
        <end position="96"/>
    </location>
</feature>
<dbReference type="GO" id="GO:0022857">
    <property type="term" value="F:transmembrane transporter activity"/>
    <property type="evidence" value="ECO:0007669"/>
    <property type="project" value="InterPro"/>
</dbReference>
<dbReference type="Proteomes" id="UP000837801">
    <property type="component" value="Unassembled WGS sequence"/>
</dbReference>
<dbReference type="Gene3D" id="1.20.1250.20">
    <property type="entry name" value="MFS general substrate transporter like domains"/>
    <property type="match status" value="2"/>
</dbReference>
<feature type="transmembrane region" description="Helical" evidence="8">
    <location>
        <begin position="108"/>
        <end position="126"/>
    </location>
</feature>
<feature type="transmembrane region" description="Helical" evidence="8">
    <location>
        <begin position="195"/>
        <end position="216"/>
    </location>
</feature>
<sequence>MPSLRSRFFNKPSDRVVAEGATNVDGDEDEINSPEKLSDVGEHSDEVSTDAEEGIKKLEAAQLVWSKKTLYFVYAWIWVCFFVLALQSSIGGYAFINAYSAFGSAPQINTAYILASIIGGIIRLPLAKLLNIWGRSESFLLFVLIFEIGIIVIASSNGPNAAAAGYVLYWIGYDMIYMILDVFMADTTGLKNRAFAFGFASTPFICTAFTGPLAYYSFLGTGGWRWAYGAFAIINIAVFVPLAVVFKFYSLKARKMGIYKHVRSERTISQSIVHYFHEFDIVGMFILMAAFCIFLVPFSLVTYGRATYEGATFIAMVVVGFCLFPVFYLWERFGARTHFIPYDLVKDPSVFGACCLAGILFFSFYCWDNTYYNFVMIVYDLSVSDSGYMTQIYNIGSCFWGVVFGLLVRYTKHFKYMCLCFFLPLMMLGAGLMIHFRSANHGIGYVVMCQIFIAFGGGSLVIGEDMAVMAASPTIEGIPMMLALLGLSSSVGGAIGDSVAAAIYNKVFPDTLKKNLPASTADDWATIFTGGYLTQLTYPVGSATRNAIDLAYGDTQKYGAVAATCILILGFPAIGIWKNFNVDRKQNKGAVL</sequence>
<feature type="transmembrane region" description="Helical" evidence="8">
    <location>
        <begin position="163"/>
        <end position="183"/>
    </location>
</feature>
<feature type="transmembrane region" description="Helical" evidence="8">
    <location>
        <begin position="310"/>
        <end position="330"/>
    </location>
</feature>
<evidence type="ECO:0000256" key="2">
    <source>
        <dbReference type="ARBA" id="ARBA00008335"/>
    </source>
</evidence>
<dbReference type="OrthoDB" id="4078873at2759"/>
<dbReference type="PANTHER" id="PTHR23501">
    <property type="entry name" value="MAJOR FACILITATOR SUPERFAMILY"/>
    <property type="match status" value="1"/>
</dbReference>
<evidence type="ECO:0000256" key="8">
    <source>
        <dbReference type="SAM" id="Phobius"/>
    </source>
</evidence>
<dbReference type="FunFam" id="1.20.1250.20:FF:000284">
    <property type="entry name" value="Siderophore iron transporter mirB"/>
    <property type="match status" value="1"/>
</dbReference>
<comment type="caution">
    <text evidence="9">The sequence shown here is derived from an EMBL/GenBank/DDBJ whole genome shotgun (WGS) entry which is preliminary data.</text>
</comment>
<evidence type="ECO:0000256" key="7">
    <source>
        <dbReference type="SAM" id="MobiDB-lite"/>
    </source>
</evidence>
<proteinExistence type="inferred from homology"/>
<dbReference type="EMBL" id="CAKXYY010000006">
    <property type="protein sequence ID" value="CAH2352360.1"/>
    <property type="molecule type" value="Genomic_DNA"/>
</dbReference>
<evidence type="ECO:0000256" key="1">
    <source>
        <dbReference type="ARBA" id="ARBA00004141"/>
    </source>
</evidence>
<feature type="transmembrane region" description="Helical" evidence="8">
    <location>
        <begin position="228"/>
        <end position="251"/>
    </location>
</feature>
<feature type="transmembrane region" description="Helical" evidence="8">
    <location>
        <begin position="558"/>
        <end position="577"/>
    </location>
</feature>
<keyword evidence="4 8" id="KW-0812">Transmembrane</keyword>
<dbReference type="Pfam" id="PF07690">
    <property type="entry name" value="MFS_1"/>
    <property type="match status" value="1"/>
</dbReference>
<feature type="transmembrane region" description="Helical" evidence="8">
    <location>
        <begin position="416"/>
        <end position="436"/>
    </location>
</feature>
<feature type="transmembrane region" description="Helical" evidence="8">
    <location>
        <begin position="442"/>
        <end position="462"/>
    </location>
</feature>
<evidence type="ECO:0000256" key="3">
    <source>
        <dbReference type="ARBA" id="ARBA00022448"/>
    </source>
</evidence>
<evidence type="ECO:0000256" key="5">
    <source>
        <dbReference type="ARBA" id="ARBA00022989"/>
    </source>
</evidence>
<evidence type="ECO:0000313" key="10">
    <source>
        <dbReference type="Proteomes" id="UP000837801"/>
    </source>
</evidence>
<feature type="transmembrane region" description="Helical" evidence="8">
    <location>
        <begin position="138"/>
        <end position="157"/>
    </location>
</feature>